<dbReference type="SUPFAM" id="SSF51011">
    <property type="entry name" value="Glycosyl hydrolase domain"/>
    <property type="match status" value="1"/>
</dbReference>
<dbReference type="InterPro" id="IPR010720">
    <property type="entry name" value="Alpha-L-AF_C"/>
</dbReference>
<dbReference type="PANTHER" id="PTHR43576:SF3">
    <property type="entry name" value="ALPHA-L-ARABINOFURANOSIDASE C"/>
    <property type="match status" value="1"/>
</dbReference>
<evidence type="ECO:0000256" key="5">
    <source>
        <dbReference type="ARBA" id="ARBA00022801"/>
    </source>
</evidence>
<reference evidence="10" key="1">
    <citation type="journal article" date="2019" name="Int. J. Syst. Evol. Microbiol.">
        <title>The Global Catalogue of Microorganisms (GCM) 10K type strain sequencing project: providing services to taxonomists for standard genome sequencing and annotation.</title>
        <authorList>
            <consortium name="The Broad Institute Genomics Platform"/>
            <consortium name="The Broad Institute Genome Sequencing Center for Infectious Disease"/>
            <person name="Wu L."/>
            <person name="Ma J."/>
        </authorList>
    </citation>
    <scope>NUCLEOTIDE SEQUENCE [LARGE SCALE GENOMIC DNA]</scope>
    <source>
        <strain evidence="10">CCUG 43114</strain>
    </source>
</reference>
<dbReference type="EC" id="3.2.1.55" evidence="4"/>
<comment type="similarity">
    <text evidence="2">Belongs to the glycosyl hydrolase 51 family.</text>
</comment>
<dbReference type="InterPro" id="IPR013780">
    <property type="entry name" value="Glyco_hydro_b"/>
</dbReference>
<comment type="subunit">
    <text evidence="3">Homohexamer; trimer of dimers.</text>
</comment>
<evidence type="ECO:0000256" key="4">
    <source>
        <dbReference type="ARBA" id="ARBA00012670"/>
    </source>
</evidence>
<dbReference type="Gene3D" id="2.60.40.1180">
    <property type="entry name" value="Golgi alpha-mannosidase II"/>
    <property type="match status" value="1"/>
</dbReference>
<gene>
    <name evidence="9" type="ORF">ACFPJ6_11520</name>
</gene>
<comment type="caution">
    <text evidence="9">The sequence shown here is derived from an EMBL/GenBank/DDBJ whole genome shotgun (WGS) entry which is preliminary data.</text>
</comment>
<keyword evidence="10" id="KW-1185">Reference proteome</keyword>
<dbReference type="SUPFAM" id="SSF51445">
    <property type="entry name" value="(Trans)glycosidases"/>
    <property type="match status" value="1"/>
</dbReference>
<dbReference type="EMBL" id="JBHSLD010000009">
    <property type="protein sequence ID" value="MFC5381423.1"/>
    <property type="molecule type" value="Genomic_DNA"/>
</dbReference>
<dbReference type="InterPro" id="IPR055235">
    <property type="entry name" value="ASD1_cat"/>
</dbReference>
<sequence>MPATHLSLARDFTVAPVPPRLFGSFVEHMGRCVYTGIYEPDHPKADVHGLRSDVLDLTREVGPTVVRYPGGNFVSGYDWEDGVGPRGERPRRLERAWRSIETNEFGLSEFVRWADLVGTEPMMAVNLGTRGVQEACDLLEYANHPGGTRLSDLRRAHGDTDPYGVRLWCLGNEMDGPWQVGHKTAHEYGRLAAETGRAMRLVDPSVELVACGSSSRSMPTFGEWERVVLEEAYDVVDHISAHAYYEEHEGPHGLADFLACAADMDAFVDEVVATADAVRARGRHSKTITISFDEWNVWYQSRYRASEIAAGTSEWAVAPRVIEDEYSLTDAVVVGTLLNSLLRHSDRVAIGCQAQLVNVIGLLRSEPGGAAWKQTIAHPFEQVRRHAVGEVLAVRSRGDRHESDAYGDVPVVDASATWDEDSRSLSLFVANRSVDETSTLTADLLDFGSLRVVDAQVLAAEEGQDRHVRNDATGPERVRLRRLAGVTVDGGALALRLPPLSWAVVRLG</sequence>
<name>A0ABW0GPF0_9MICO</name>
<proteinExistence type="inferred from homology"/>
<keyword evidence="6" id="KW-0119">Carbohydrate metabolism</keyword>
<dbReference type="SMART" id="SM00813">
    <property type="entry name" value="Alpha-L-AF_C"/>
    <property type="match status" value="1"/>
</dbReference>
<accession>A0ABW0GPF0</accession>
<evidence type="ECO:0000256" key="3">
    <source>
        <dbReference type="ARBA" id="ARBA00011165"/>
    </source>
</evidence>
<organism evidence="9 10">
    <name type="scientific">Aquipuribacter nitratireducens</name>
    <dbReference type="NCBI Taxonomy" id="650104"/>
    <lineage>
        <taxon>Bacteria</taxon>
        <taxon>Bacillati</taxon>
        <taxon>Actinomycetota</taxon>
        <taxon>Actinomycetes</taxon>
        <taxon>Micrococcales</taxon>
        <taxon>Intrasporangiaceae</taxon>
        <taxon>Aquipuribacter</taxon>
    </lineage>
</organism>
<dbReference type="Pfam" id="PF22848">
    <property type="entry name" value="ASD1_dom"/>
    <property type="match status" value="1"/>
</dbReference>
<evidence type="ECO:0000259" key="8">
    <source>
        <dbReference type="SMART" id="SM00813"/>
    </source>
</evidence>
<dbReference type="Gene3D" id="3.20.20.80">
    <property type="entry name" value="Glycosidases"/>
    <property type="match status" value="1"/>
</dbReference>
<keyword evidence="5" id="KW-0378">Hydrolase</keyword>
<keyword evidence="7" id="KW-0326">Glycosidase</keyword>
<evidence type="ECO:0000256" key="7">
    <source>
        <dbReference type="ARBA" id="ARBA00023295"/>
    </source>
</evidence>
<dbReference type="InterPro" id="IPR017853">
    <property type="entry name" value="GH"/>
</dbReference>
<feature type="domain" description="Alpha-L-arabinofuranosidase C-terminal" evidence="8">
    <location>
        <begin position="293"/>
        <end position="501"/>
    </location>
</feature>
<evidence type="ECO:0000313" key="9">
    <source>
        <dbReference type="EMBL" id="MFC5381423.1"/>
    </source>
</evidence>
<evidence type="ECO:0000256" key="2">
    <source>
        <dbReference type="ARBA" id="ARBA00007186"/>
    </source>
</evidence>
<evidence type="ECO:0000313" key="10">
    <source>
        <dbReference type="Proteomes" id="UP001596122"/>
    </source>
</evidence>
<dbReference type="Pfam" id="PF06964">
    <property type="entry name" value="Alpha-L-AF_C"/>
    <property type="match status" value="1"/>
</dbReference>
<dbReference type="RefSeq" id="WP_340269310.1">
    <property type="nucleotide sequence ID" value="NZ_JBBEOG010000004.1"/>
</dbReference>
<dbReference type="Proteomes" id="UP001596122">
    <property type="component" value="Unassembled WGS sequence"/>
</dbReference>
<evidence type="ECO:0000256" key="6">
    <source>
        <dbReference type="ARBA" id="ARBA00023277"/>
    </source>
</evidence>
<dbReference type="PANTHER" id="PTHR43576">
    <property type="entry name" value="ALPHA-L-ARABINOFURANOSIDASE C-RELATED"/>
    <property type="match status" value="1"/>
</dbReference>
<protein>
    <recommendedName>
        <fullName evidence="4">non-reducing end alpha-L-arabinofuranosidase</fullName>
        <ecNumber evidence="4">3.2.1.55</ecNumber>
    </recommendedName>
</protein>
<evidence type="ECO:0000256" key="1">
    <source>
        <dbReference type="ARBA" id="ARBA00001462"/>
    </source>
</evidence>
<comment type="catalytic activity">
    <reaction evidence="1">
        <text>Hydrolysis of terminal non-reducing alpha-L-arabinofuranoside residues in alpha-L-arabinosides.</text>
        <dbReference type="EC" id="3.2.1.55"/>
    </reaction>
</comment>